<name>A0ABT9RH45_9ACTN</name>
<feature type="region of interest" description="Disordered" evidence="1">
    <location>
        <begin position="17"/>
        <end position="36"/>
    </location>
</feature>
<evidence type="ECO:0000256" key="1">
    <source>
        <dbReference type="SAM" id="MobiDB-lite"/>
    </source>
</evidence>
<keyword evidence="3" id="KW-1185">Reference proteome</keyword>
<proteinExistence type="predicted"/>
<reference evidence="2 3" key="1">
    <citation type="submission" date="2023-07" db="EMBL/GenBank/DDBJ databases">
        <title>Sequencing the genomes of 1000 actinobacteria strains.</title>
        <authorList>
            <person name="Klenk H.-P."/>
        </authorList>
    </citation>
    <scope>NUCLEOTIDE SEQUENCE [LARGE SCALE GENOMIC DNA]</scope>
    <source>
        <strain evidence="2 3">DSM 44109</strain>
    </source>
</reference>
<comment type="caution">
    <text evidence="2">The sequence shown here is derived from an EMBL/GenBank/DDBJ whole genome shotgun (WGS) entry which is preliminary data.</text>
</comment>
<dbReference type="Proteomes" id="UP001230426">
    <property type="component" value="Unassembled WGS sequence"/>
</dbReference>
<protein>
    <submittedName>
        <fullName evidence="2">Uncharacterized protein</fullName>
    </submittedName>
</protein>
<sequence length="36" mass="3952">MRPGEVRYRLTRALSPPPEKVLNTSVGKTARRAVSG</sequence>
<evidence type="ECO:0000313" key="2">
    <source>
        <dbReference type="EMBL" id="MDP9868589.1"/>
    </source>
</evidence>
<gene>
    <name evidence="2" type="ORF">J2S55_007855</name>
</gene>
<organism evidence="2 3">
    <name type="scientific">Streptosporangium brasiliense</name>
    <dbReference type="NCBI Taxonomy" id="47480"/>
    <lineage>
        <taxon>Bacteria</taxon>
        <taxon>Bacillati</taxon>
        <taxon>Actinomycetota</taxon>
        <taxon>Actinomycetes</taxon>
        <taxon>Streptosporangiales</taxon>
        <taxon>Streptosporangiaceae</taxon>
        <taxon>Streptosporangium</taxon>
    </lineage>
</organism>
<dbReference type="EMBL" id="JAUSRB010000002">
    <property type="protein sequence ID" value="MDP9868589.1"/>
    <property type="molecule type" value="Genomic_DNA"/>
</dbReference>
<accession>A0ABT9RH45</accession>
<evidence type="ECO:0000313" key="3">
    <source>
        <dbReference type="Proteomes" id="UP001230426"/>
    </source>
</evidence>